<organism evidence="1 2">
    <name type="scientific">Methylocella tundrae</name>
    <dbReference type="NCBI Taxonomy" id="227605"/>
    <lineage>
        <taxon>Bacteria</taxon>
        <taxon>Pseudomonadati</taxon>
        <taxon>Pseudomonadota</taxon>
        <taxon>Alphaproteobacteria</taxon>
        <taxon>Hyphomicrobiales</taxon>
        <taxon>Beijerinckiaceae</taxon>
        <taxon>Methylocella</taxon>
    </lineage>
</organism>
<sequence>MHCLRHQPAQTLSFSPRLLCAKRLAAEIRQREPSPSEQQLRPVHLCARIGVAGAHTEPCRMAAFAILREGIRRHLQFPFSDAHDPEIGRFQKKAHMRPRGADREHVAVAKTGHGFRYRQSRTQSHALAFKPIGDFSRLSVSHDD</sequence>
<dbReference type="AlphaFoldDB" id="A0A4U8Z7Q2"/>
<proteinExistence type="predicted"/>
<geneLocation type="plasmid" evidence="1 2">
    <name>3</name>
</geneLocation>
<gene>
    <name evidence="1" type="ORF">MTUNDRAET4_0120</name>
</gene>
<evidence type="ECO:0000313" key="2">
    <source>
        <dbReference type="Proteomes" id="UP000294360"/>
    </source>
</evidence>
<dbReference type="KEGG" id="mtun:MTUNDRAET4_0120.2"/>
<dbReference type="EMBL" id="LR536452">
    <property type="protein sequence ID" value="VFU17581.1"/>
    <property type="molecule type" value="Genomic_DNA"/>
</dbReference>
<dbReference type="Proteomes" id="UP000294360">
    <property type="component" value="Plasmid 3"/>
</dbReference>
<name>A0A4U8Z7Q2_METTU</name>
<reference evidence="1 2" key="1">
    <citation type="submission" date="2019-03" db="EMBL/GenBank/DDBJ databases">
        <authorList>
            <person name="Kox A.R. M."/>
        </authorList>
    </citation>
    <scope>NUCLEOTIDE SEQUENCE [LARGE SCALE GENOMIC DNA]</scope>
    <source>
        <strain evidence="1">MTUNDRAET4 annotated genome</strain>
        <plasmid evidence="2">3</plasmid>
    </source>
</reference>
<accession>A0A4U8Z7Q2</accession>
<evidence type="ECO:0000313" key="1">
    <source>
        <dbReference type="EMBL" id="VFU17581.1"/>
    </source>
</evidence>
<protein>
    <submittedName>
        <fullName evidence="1">Uncharacterized protein</fullName>
    </submittedName>
</protein>
<keyword evidence="1" id="KW-0614">Plasmid</keyword>